<evidence type="ECO:0000256" key="1">
    <source>
        <dbReference type="SAM" id="MobiDB-lite"/>
    </source>
</evidence>
<accession>A0AAW1VX58</accession>
<keyword evidence="3" id="KW-1185">Reference proteome</keyword>
<dbReference type="EMBL" id="JBEDUW010000007">
    <property type="protein sequence ID" value="KAK9912335.1"/>
    <property type="molecule type" value="Genomic_DNA"/>
</dbReference>
<evidence type="ECO:0000313" key="2">
    <source>
        <dbReference type="EMBL" id="KAK9912335.1"/>
    </source>
</evidence>
<evidence type="ECO:0000313" key="3">
    <source>
        <dbReference type="Proteomes" id="UP001457282"/>
    </source>
</evidence>
<gene>
    <name evidence="2" type="ORF">M0R45_036203</name>
</gene>
<dbReference type="Proteomes" id="UP001457282">
    <property type="component" value="Unassembled WGS sequence"/>
</dbReference>
<organism evidence="2 3">
    <name type="scientific">Rubus argutus</name>
    <name type="common">Southern blackberry</name>
    <dbReference type="NCBI Taxonomy" id="59490"/>
    <lineage>
        <taxon>Eukaryota</taxon>
        <taxon>Viridiplantae</taxon>
        <taxon>Streptophyta</taxon>
        <taxon>Embryophyta</taxon>
        <taxon>Tracheophyta</taxon>
        <taxon>Spermatophyta</taxon>
        <taxon>Magnoliopsida</taxon>
        <taxon>eudicotyledons</taxon>
        <taxon>Gunneridae</taxon>
        <taxon>Pentapetalae</taxon>
        <taxon>rosids</taxon>
        <taxon>fabids</taxon>
        <taxon>Rosales</taxon>
        <taxon>Rosaceae</taxon>
        <taxon>Rosoideae</taxon>
        <taxon>Rosoideae incertae sedis</taxon>
        <taxon>Rubus</taxon>
    </lineage>
</organism>
<reference evidence="2 3" key="1">
    <citation type="journal article" date="2023" name="G3 (Bethesda)">
        <title>A chromosome-length genome assembly and annotation of blackberry (Rubus argutus, cv. 'Hillquist').</title>
        <authorList>
            <person name="Bruna T."/>
            <person name="Aryal R."/>
            <person name="Dudchenko O."/>
            <person name="Sargent D.J."/>
            <person name="Mead D."/>
            <person name="Buti M."/>
            <person name="Cavallini A."/>
            <person name="Hytonen T."/>
            <person name="Andres J."/>
            <person name="Pham M."/>
            <person name="Weisz D."/>
            <person name="Mascagni F."/>
            <person name="Usai G."/>
            <person name="Natali L."/>
            <person name="Bassil N."/>
            <person name="Fernandez G.E."/>
            <person name="Lomsadze A."/>
            <person name="Armour M."/>
            <person name="Olukolu B."/>
            <person name="Poorten T."/>
            <person name="Britton C."/>
            <person name="Davik J."/>
            <person name="Ashrafi H."/>
            <person name="Aiden E.L."/>
            <person name="Borodovsky M."/>
            <person name="Worthington M."/>
        </authorList>
    </citation>
    <scope>NUCLEOTIDE SEQUENCE [LARGE SCALE GENOMIC DNA]</scope>
    <source>
        <strain evidence="2">PI 553951</strain>
    </source>
</reference>
<name>A0AAW1VX58_RUBAR</name>
<comment type="caution">
    <text evidence="2">The sequence shown here is derived from an EMBL/GenBank/DDBJ whole genome shotgun (WGS) entry which is preliminary data.</text>
</comment>
<feature type="region of interest" description="Disordered" evidence="1">
    <location>
        <begin position="45"/>
        <end position="65"/>
    </location>
</feature>
<feature type="compositionally biased region" description="Polar residues" evidence="1">
    <location>
        <begin position="45"/>
        <end position="62"/>
    </location>
</feature>
<protein>
    <submittedName>
        <fullName evidence="2">Uncharacterized protein</fullName>
    </submittedName>
</protein>
<proteinExistence type="predicted"/>
<dbReference type="AlphaFoldDB" id="A0AAW1VX58"/>
<sequence>MPAASSHRRTAPPATQSLWRRAKLRSPLLLPPCFTDAAPNLSGLTKSAQSARFATGDPSSPQHPHAVDATTIFAVDPEISSALASLPCSAPVPPFVVISPSPASKEIKKKHWRDEEEK</sequence>